<evidence type="ECO:0000313" key="15">
    <source>
        <dbReference type="EMBL" id="SFO21331.1"/>
    </source>
</evidence>
<protein>
    <recommendedName>
        <fullName evidence="10">UDP-N-acetylmuramoyl-tripeptide--D-alanyl-D-alanine ligase</fullName>
        <ecNumber evidence="10">6.3.2.10</ecNumber>
    </recommendedName>
    <alternativeName>
        <fullName evidence="10">D-alanyl-D-alanine-adding enzyme</fullName>
    </alternativeName>
</protein>
<feature type="domain" description="Mur ligase C-terminal" evidence="13">
    <location>
        <begin position="382"/>
        <end position="506"/>
    </location>
</feature>
<dbReference type="AlphaFoldDB" id="A0A1I5FDE1"/>
<evidence type="ECO:0000256" key="5">
    <source>
        <dbReference type="ARBA" id="ARBA00022840"/>
    </source>
</evidence>
<dbReference type="InterPro" id="IPR000713">
    <property type="entry name" value="Mur_ligase_N"/>
</dbReference>
<dbReference type="EMBL" id="FOWD01000013">
    <property type="protein sequence ID" value="SFO21331.1"/>
    <property type="molecule type" value="Genomic_DNA"/>
</dbReference>
<sequence>MEALTIKEIAQGVGGTILTGDENMQITNVSTNSKRLEAGSLFVPIIGEKVDAHDFIPDAFENGATACFTSRHKELTKDMNQSMVYISVKDTLEALQALGTYYRSKFKIPVIGITGSVGKTTTKEMIAAALETRYKVLKTEGNMNSQVGLPLMMLRLDSSYDIAVIEMGMSEFGEMARLSKIARPEAAVVTNIGVSHIGQLKTRENIRKEKLNIINSFRSDSILFVNGNDDLLSEVYTASHTLQARKNGAGDGFEEMNKEYSQNPVIIDLSPETLEKFYQSKVIGFGTEGIYDYWAENIRTSQGKTYFTLRKTRKDNKESKDGDAESTAENRPEGDGEEIILQVLGIHNVYNALVALAVSEHYHIPVSVAKEGLYNYQPIAMRGQIKDVNQIRIIDDSYNASPDSMKSGIQVLLEMENITRRIAVLADILELGDLSYQCHYDVGTYIAEQKVDEVVTVGKEAAYIAKGVQDKNSGIVTHSFSSNQEAIQYLNGQLKPGDGMLVKGSRSMRTDEIVKAIIEEKSK</sequence>
<keyword evidence="1 10" id="KW-0963">Cytoplasm</keyword>
<keyword evidence="8 10" id="KW-0131">Cell cycle</keyword>
<keyword evidence="5 10" id="KW-0067">ATP-binding</keyword>
<keyword evidence="16" id="KW-1185">Reference proteome</keyword>
<evidence type="ECO:0000259" key="12">
    <source>
        <dbReference type="Pfam" id="PF01225"/>
    </source>
</evidence>
<evidence type="ECO:0000259" key="13">
    <source>
        <dbReference type="Pfam" id="PF02875"/>
    </source>
</evidence>
<dbReference type="GO" id="GO:0009252">
    <property type="term" value="P:peptidoglycan biosynthetic process"/>
    <property type="evidence" value="ECO:0007669"/>
    <property type="project" value="UniProtKB-UniRule"/>
</dbReference>
<comment type="subcellular location">
    <subcellularLocation>
        <location evidence="10">Cytoplasm</location>
    </subcellularLocation>
</comment>
<dbReference type="InterPro" id="IPR051046">
    <property type="entry name" value="MurCDEF_CellWall_CoF430Synth"/>
</dbReference>
<name>A0A1I5FDE1_9FIRM</name>
<dbReference type="EC" id="6.3.2.10" evidence="10"/>
<feature type="compositionally biased region" description="Basic and acidic residues" evidence="11">
    <location>
        <begin position="315"/>
        <end position="334"/>
    </location>
</feature>
<dbReference type="Proteomes" id="UP000198806">
    <property type="component" value="Unassembled WGS sequence"/>
</dbReference>
<dbReference type="PANTHER" id="PTHR43024:SF1">
    <property type="entry name" value="UDP-N-ACETYLMURAMOYL-TRIPEPTIDE--D-ALANYL-D-ALANINE LIGASE"/>
    <property type="match status" value="1"/>
</dbReference>
<dbReference type="Pfam" id="PF01225">
    <property type="entry name" value="Mur_ligase"/>
    <property type="match status" value="1"/>
</dbReference>
<dbReference type="SUPFAM" id="SSF53244">
    <property type="entry name" value="MurD-like peptide ligases, peptide-binding domain"/>
    <property type="match status" value="1"/>
</dbReference>
<comment type="similarity">
    <text evidence="10">Belongs to the MurCDEF family. MurF subfamily.</text>
</comment>
<evidence type="ECO:0000256" key="4">
    <source>
        <dbReference type="ARBA" id="ARBA00022741"/>
    </source>
</evidence>
<dbReference type="InterPro" id="IPR036565">
    <property type="entry name" value="Mur-like_cat_sf"/>
</dbReference>
<dbReference type="SUPFAM" id="SSF63418">
    <property type="entry name" value="MurE/MurF N-terminal domain"/>
    <property type="match status" value="1"/>
</dbReference>
<gene>
    <name evidence="10" type="primary">murF</name>
    <name evidence="15" type="ORF">SAMN04489757_11339</name>
</gene>
<feature type="region of interest" description="Disordered" evidence="11">
    <location>
        <begin position="314"/>
        <end position="334"/>
    </location>
</feature>
<dbReference type="InterPro" id="IPR004101">
    <property type="entry name" value="Mur_ligase_C"/>
</dbReference>
<accession>A0A1I5FDE1</accession>
<evidence type="ECO:0000256" key="10">
    <source>
        <dbReference type="HAMAP-Rule" id="MF_02019"/>
    </source>
</evidence>
<keyword evidence="6 10" id="KW-0133">Cell shape</keyword>
<dbReference type="GO" id="GO:0071555">
    <property type="term" value="P:cell wall organization"/>
    <property type="evidence" value="ECO:0007669"/>
    <property type="project" value="UniProtKB-KW"/>
</dbReference>
<feature type="domain" description="Mur ligase N-terminal catalytic" evidence="12">
    <location>
        <begin position="26"/>
        <end position="98"/>
    </location>
</feature>
<evidence type="ECO:0000256" key="2">
    <source>
        <dbReference type="ARBA" id="ARBA00022598"/>
    </source>
</evidence>
<proteinExistence type="inferred from homology"/>
<dbReference type="Pfam" id="PF02875">
    <property type="entry name" value="Mur_ligase_C"/>
    <property type="match status" value="1"/>
</dbReference>
<organism evidence="15 16">
    <name type="scientific">Anaerocolumna aminovalerica</name>
    <dbReference type="NCBI Taxonomy" id="1527"/>
    <lineage>
        <taxon>Bacteria</taxon>
        <taxon>Bacillati</taxon>
        <taxon>Bacillota</taxon>
        <taxon>Clostridia</taxon>
        <taxon>Lachnospirales</taxon>
        <taxon>Lachnospiraceae</taxon>
        <taxon>Anaerocolumna</taxon>
    </lineage>
</organism>
<comment type="function">
    <text evidence="10">Involved in cell wall formation. Catalyzes the final step in the synthesis of UDP-N-acetylmuramoyl-pentapeptide, the precursor of murein.</text>
</comment>
<feature type="binding site" evidence="10">
    <location>
        <begin position="115"/>
        <end position="121"/>
    </location>
    <ligand>
        <name>ATP</name>
        <dbReference type="ChEBI" id="CHEBI:30616"/>
    </ligand>
</feature>
<dbReference type="Pfam" id="PF08245">
    <property type="entry name" value="Mur_ligase_M"/>
    <property type="match status" value="1"/>
</dbReference>
<dbReference type="GO" id="GO:0008766">
    <property type="term" value="F:UDP-N-acetylmuramoylalanyl-D-glutamyl-2,6-diaminopimelate-D-alanyl-D-alanine ligase activity"/>
    <property type="evidence" value="ECO:0007669"/>
    <property type="project" value="RHEA"/>
</dbReference>
<dbReference type="GO" id="GO:0008360">
    <property type="term" value="P:regulation of cell shape"/>
    <property type="evidence" value="ECO:0007669"/>
    <property type="project" value="UniProtKB-KW"/>
</dbReference>
<dbReference type="GO" id="GO:0047480">
    <property type="term" value="F:UDP-N-acetylmuramoyl-tripeptide-D-alanyl-D-alanine ligase activity"/>
    <property type="evidence" value="ECO:0007669"/>
    <property type="project" value="UniProtKB-UniRule"/>
</dbReference>
<keyword evidence="9 10" id="KW-0961">Cell wall biogenesis/degradation</keyword>
<dbReference type="InterPro" id="IPR035911">
    <property type="entry name" value="MurE/MurF_N"/>
</dbReference>
<reference evidence="15 16" key="1">
    <citation type="submission" date="2016-10" db="EMBL/GenBank/DDBJ databases">
        <authorList>
            <person name="de Groot N.N."/>
        </authorList>
    </citation>
    <scope>NUCLEOTIDE SEQUENCE [LARGE SCALE GENOMIC DNA]</scope>
    <source>
        <strain evidence="15 16">DSM 1283</strain>
    </source>
</reference>
<keyword evidence="2 10" id="KW-0436">Ligase</keyword>
<keyword evidence="3 10" id="KW-0132">Cell division</keyword>
<dbReference type="RefSeq" id="WP_091686279.1">
    <property type="nucleotide sequence ID" value="NZ_BAABFM010000027.1"/>
</dbReference>
<evidence type="ECO:0000256" key="6">
    <source>
        <dbReference type="ARBA" id="ARBA00022960"/>
    </source>
</evidence>
<dbReference type="GO" id="GO:0051301">
    <property type="term" value="P:cell division"/>
    <property type="evidence" value="ECO:0007669"/>
    <property type="project" value="UniProtKB-KW"/>
</dbReference>
<evidence type="ECO:0000256" key="1">
    <source>
        <dbReference type="ARBA" id="ARBA00022490"/>
    </source>
</evidence>
<dbReference type="SUPFAM" id="SSF53623">
    <property type="entry name" value="MurD-like peptide ligases, catalytic domain"/>
    <property type="match status" value="1"/>
</dbReference>
<keyword evidence="7 10" id="KW-0573">Peptidoglycan synthesis</keyword>
<feature type="domain" description="Mur ligase central" evidence="14">
    <location>
        <begin position="113"/>
        <end position="240"/>
    </location>
</feature>
<evidence type="ECO:0000256" key="8">
    <source>
        <dbReference type="ARBA" id="ARBA00023306"/>
    </source>
</evidence>
<dbReference type="Gene3D" id="3.40.1390.10">
    <property type="entry name" value="MurE/MurF, N-terminal domain"/>
    <property type="match status" value="1"/>
</dbReference>
<keyword evidence="4 10" id="KW-0547">Nucleotide-binding</keyword>
<comment type="pathway">
    <text evidence="10">Cell wall biogenesis; peptidoglycan biosynthesis.</text>
</comment>
<evidence type="ECO:0000256" key="7">
    <source>
        <dbReference type="ARBA" id="ARBA00022984"/>
    </source>
</evidence>
<dbReference type="Gene3D" id="3.40.1190.10">
    <property type="entry name" value="Mur-like, catalytic domain"/>
    <property type="match status" value="1"/>
</dbReference>
<dbReference type="GO" id="GO:0005737">
    <property type="term" value="C:cytoplasm"/>
    <property type="evidence" value="ECO:0007669"/>
    <property type="project" value="UniProtKB-SubCell"/>
</dbReference>
<dbReference type="UniPathway" id="UPA00219"/>
<evidence type="ECO:0000256" key="9">
    <source>
        <dbReference type="ARBA" id="ARBA00023316"/>
    </source>
</evidence>
<comment type="catalytic activity">
    <reaction evidence="10">
        <text>D-alanyl-D-alanine + UDP-N-acetyl-alpha-D-muramoyl-L-alanyl-gamma-D-glutamyl-meso-2,6-diaminopimelate + ATP = UDP-N-acetyl-alpha-D-muramoyl-L-alanyl-gamma-D-glutamyl-meso-2,6-diaminopimeloyl-D-alanyl-D-alanine + ADP + phosphate + H(+)</text>
        <dbReference type="Rhea" id="RHEA:28374"/>
        <dbReference type="ChEBI" id="CHEBI:15378"/>
        <dbReference type="ChEBI" id="CHEBI:30616"/>
        <dbReference type="ChEBI" id="CHEBI:43474"/>
        <dbReference type="ChEBI" id="CHEBI:57822"/>
        <dbReference type="ChEBI" id="CHEBI:61386"/>
        <dbReference type="ChEBI" id="CHEBI:83905"/>
        <dbReference type="ChEBI" id="CHEBI:456216"/>
        <dbReference type="EC" id="6.3.2.10"/>
    </reaction>
</comment>
<evidence type="ECO:0000313" key="16">
    <source>
        <dbReference type="Proteomes" id="UP000198806"/>
    </source>
</evidence>
<evidence type="ECO:0000259" key="14">
    <source>
        <dbReference type="Pfam" id="PF08245"/>
    </source>
</evidence>
<evidence type="ECO:0000256" key="11">
    <source>
        <dbReference type="SAM" id="MobiDB-lite"/>
    </source>
</evidence>
<evidence type="ECO:0000256" key="3">
    <source>
        <dbReference type="ARBA" id="ARBA00022618"/>
    </source>
</evidence>
<dbReference type="InterPro" id="IPR036615">
    <property type="entry name" value="Mur_ligase_C_dom_sf"/>
</dbReference>
<dbReference type="STRING" id="1527.SAMN04489757_11339"/>
<dbReference type="InterPro" id="IPR013221">
    <property type="entry name" value="Mur_ligase_cen"/>
</dbReference>
<dbReference type="PANTHER" id="PTHR43024">
    <property type="entry name" value="UDP-N-ACETYLMURAMOYL-TRIPEPTIDE--D-ALANYL-D-ALANINE LIGASE"/>
    <property type="match status" value="1"/>
</dbReference>
<dbReference type="GO" id="GO:0005524">
    <property type="term" value="F:ATP binding"/>
    <property type="evidence" value="ECO:0007669"/>
    <property type="project" value="UniProtKB-UniRule"/>
</dbReference>
<dbReference type="Gene3D" id="3.90.190.20">
    <property type="entry name" value="Mur ligase, C-terminal domain"/>
    <property type="match status" value="1"/>
</dbReference>
<dbReference type="OrthoDB" id="9801978at2"/>
<dbReference type="InterPro" id="IPR005863">
    <property type="entry name" value="UDP-N-AcMur_synth"/>
</dbReference>
<dbReference type="HAMAP" id="MF_02019">
    <property type="entry name" value="MurF"/>
    <property type="match status" value="1"/>
</dbReference>